<gene>
    <name evidence="1" type="ORF">FZI38_02540</name>
</gene>
<sequence>MTIFGSAGQFISENFLKSLIKSKKCEPDAEIHIIRNKPRRYADNRSGHFVLSLMKVRVLRKEKVNDALITLPRWKMALF</sequence>
<evidence type="ECO:0000313" key="2">
    <source>
        <dbReference type="Proteomes" id="UP000439917"/>
    </source>
</evidence>
<protein>
    <submittedName>
        <fullName evidence="1">Uncharacterized protein</fullName>
    </submittedName>
</protein>
<organism evidence="1 2">
    <name type="scientific">Cronobacter sakazakii</name>
    <name type="common">Enterobacter sakazakii</name>
    <dbReference type="NCBI Taxonomy" id="28141"/>
    <lineage>
        <taxon>Bacteria</taxon>
        <taxon>Pseudomonadati</taxon>
        <taxon>Pseudomonadota</taxon>
        <taxon>Gammaproteobacteria</taxon>
        <taxon>Enterobacterales</taxon>
        <taxon>Enterobacteriaceae</taxon>
        <taxon>Cronobacter</taxon>
    </lineage>
</organism>
<dbReference type="EMBL" id="WAGF01000003">
    <property type="protein sequence ID" value="KAB0881081.1"/>
    <property type="molecule type" value="Genomic_DNA"/>
</dbReference>
<proteinExistence type="predicted"/>
<accession>A0AAN5X960</accession>
<name>A0AAN5X960_CROSK</name>
<dbReference type="Proteomes" id="UP000439917">
    <property type="component" value="Unassembled WGS sequence"/>
</dbReference>
<dbReference type="AlphaFoldDB" id="A0AAN5X960"/>
<comment type="caution">
    <text evidence="1">The sequence shown here is derived from an EMBL/GenBank/DDBJ whole genome shotgun (WGS) entry which is preliminary data.</text>
</comment>
<reference evidence="1 2" key="1">
    <citation type="submission" date="2019-09" db="EMBL/GenBank/DDBJ databases">
        <title>Prevalence, distribution, and phylogeny of type two toxin-antitoxin genes possessed by Cronobacter species where C. sakazakii homologs follow sequence type lineages.</title>
        <authorList>
            <person name="Finkelstein S."/>
            <person name="Negrete F."/>
            <person name="Jang H."/>
            <person name="Gopinath G.R."/>
            <person name="Tall B.D."/>
        </authorList>
    </citation>
    <scope>NUCLEOTIDE SEQUENCE [LARGE SCALE GENOMIC DNA]</scope>
    <source>
        <strain evidence="1 2">MOD1_Comp4</strain>
    </source>
</reference>
<evidence type="ECO:0000313" key="1">
    <source>
        <dbReference type="EMBL" id="KAB0881081.1"/>
    </source>
</evidence>